<name>A0A135L0V0_9BACI</name>
<sequence length="227" mass="25947">MKKKDVNIDHLMKEIIEEELKNSPPPLVSKEETWENIRHMLYSQNSNSLKFQKRMKRISVVIISVFILAVFFYQSPNASAFDWISKFFLKAQGTITDLTGKIGQPISSNSNGPKPEAQVLNKQIKVEDMSLTEAQKMIDGFTIIVPKKVPLGFELSYVSVIRVGDRKSNEIKLHYKNEQQTFSIQEIFVKDQMGYSFGVDNEDTVIKEVNINGIKGTMFTFKDGTKK</sequence>
<comment type="caution">
    <text evidence="3">The sequence shown here is derived from an EMBL/GenBank/DDBJ whole genome shotgun (WGS) entry which is preliminary data.</text>
</comment>
<dbReference type="Proteomes" id="UP000070352">
    <property type="component" value="Unassembled WGS sequence"/>
</dbReference>
<keyword evidence="4" id="KW-1185">Reference proteome</keyword>
<protein>
    <recommendedName>
        <fullName evidence="2">DUF4367 domain-containing protein</fullName>
    </recommendedName>
</protein>
<keyword evidence="1" id="KW-0812">Transmembrane</keyword>
<evidence type="ECO:0000313" key="4">
    <source>
        <dbReference type="Proteomes" id="UP000070352"/>
    </source>
</evidence>
<evidence type="ECO:0000313" key="3">
    <source>
        <dbReference type="EMBL" id="KXG42628.1"/>
    </source>
</evidence>
<keyword evidence="1" id="KW-0472">Membrane</keyword>
<accession>A0A135L0V0</accession>
<dbReference type="OrthoDB" id="2971277at2"/>
<organism evidence="3 4">
    <name type="scientific">Tepidibacillus decaturensis</name>
    <dbReference type="NCBI Taxonomy" id="1413211"/>
    <lineage>
        <taxon>Bacteria</taxon>
        <taxon>Bacillati</taxon>
        <taxon>Bacillota</taxon>
        <taxon>Bacilli</taxon>
        <taxon>Bacillales</taxon>
        <taxon>Bacillaceae</taxon>
        <taxon>Tepidibacillus</taxon>
    </lineage>
</organism>
<evidence type="ECO:0000259" key="2">
    <source>
        <dbReference type="Pfam" id="PF14285"/>
    </source>
</evidence>
<dbReference type="STRING" id="1413211.U473_00135"/>
<reference evidence="3 4" key="1">
    <citation type="submission" date="2016-02" db="EMBL/GenBank/DDBJ databases">
        <title>Draft Genome for Tepidibacillus decaturensis nov. sp. Strain Z9, an Anaerobic, Moderately Thermophilic and Heterotrophic Bacterium from Deep Subsurface of the Illinois Basin, USA.</title>
        <authorList>
            <person name="Dong Y."/>
            <person name="Chang J.Y."/>
            <person name="Sanford R."/>
            <person name="Fouke B.W."/>
        </authorList>
    </citation>
    <scope>NUCLEOTIDE SEQUENCE [LARGE SCALE GENOMIC DNA]</scope>
    <source>
        <strain evidence="3 4">Z9</strain>
    </source>
</reference>
<proteinExistence type="predicted"/>
<evidence type="ECO:0000256" key="1">
    <source>
        <dbReference type="SAM" id="Phobius"/>
    </source>
</evidence>
<gene>
    <name evidence="3" type="ORF">U473_00135</name>
</gene>
<feature type="domain" description="DUF4367" evidence="2">
    <location>
        <begin position="162"/>
        <end position="224"/>
    </location>
</feature>
<dbReference type="EMBL" id="LSKU01000001">
    <property type="protein sequence ID" value="KXG42628.1"/>
    <property type="molecule type" value="Genomic_DNA"/>
</dbReference>
<dbReference type="Pfam" id="PF14285">
    <property type="entry name" value="DUF4367"/>
    <property type="match status" value="1"/>
</dbReference>
<dbReference type="InterPro" id="IPR025377">
    <property type="entry name" value="DUF4367"/>
</dbReference>
<feature type="transmembrane region" description="Helical" evidence="1">
    <location>
        <begin position="58"/>
        <end position="75"/>
    </location>
</feature>
<dbReference type="RefSeq" id="WP_068722264.1">
    <property type="nucleotide sequence ID" value="NZ_LSKU01000001.1"/>
</dbReference>
<keyword evidence="1" id="KW-1133">Transmembrane helix</keyword>
<dbReference type="AlphaFoldDB" id="A0A135L0V0"/>